<evidence type="ECO:0000313" key="1">
    <source>
        <dbReference type="EMBL" id="KAF4124025.1"/>
    </source>
</evidence>
<gene>
    <name evidence="1" type="ORF">GMORB2_5741</name>
</gene>
<name>A0A9P5D5Q3_9HYPO</name>
<organism evidence="1 2">
    <name type="scientific">Geosmithia morbida</name>
    <dbReference type="NCBI Taxonomy" id="1094350"/>
    <lineage>
        <taxon>Eukaryota</taxon>
        <taxon>Fungi</taxon>
        <taxon>Dikarya</taxon>
        <taxon>Ascomycota</taxon>
        <taxon>Pezizomycotina</taxon>
        <taxon>Sordariomycetes</taxon>
        <taxon>Hypocreomycetidae</taxon>
        <taxon>Hypocreales</taxon>
        <taxon>Bionectriaceae</taxon>
        <taxon>Geosmithia</taxon>
    </lineage>
</organism>
<keyword evidence="2" id="KW-1185">Reference proteome</keyword>
<sequence>MHRFPSPTSIHVATLDSYRCYASSLHDDRVYPWSAARQTPPIINVRRGTTEDPLLGLIGVFHSLRSLEFSASRSLMPSQWLMSSKPTIVSSFRSMDEEGIKDTPLCWAHTDLPRSNIIINKDFHITGIVDWEWSYVIPSRFLMPLPWITKTE</sequence>
<accession>A0A9P5D5Q3</accession>
<dbReference type="RefSeq" id="XP_035322677.1">
    <property type="nucleotide sequence ID" value="XM_035467711.1"/>
</dbReference>
<proteinExistence type="predicted"/>
<evidence type="ECO:0000313" key="2">
    <source>
        <dbReference type="Proteomes" id="UP000749293"/>
    </source>
</evidence>
<dbReference type="OrthoDB" id="10003767at2759"/>
<dbReference type="SUPFAM" id="SSF56112">
    <property type="entry name" value="Protein kinase-like (PK-like)"/>
    <property type="match status" value="1"/>
</dbReference>
<dbReference type="InterPro" id="IPR011009">
    <property type="entry name" value="Kinase-like_dom_sf"/>
</dbReference>
<dbReference type="GeneID" id="55971966"/>
<dbReference type="Proteomes" id="UP000749293">
    <property type="component" value="Unassembled WGS sequence"/>
</dbReference>
<dbReference type="EMBL" id="JAANYQ010000005">
    <property type="protein sequence ID" value="KAF4124025.1"/>
    <property type="molecule type" value="Genomic_DNA"/>
</dbReference>
<comment type="caution">
    <text evidence="1">The sequence shown here is derived from an EMBL/GenBank/DDBJ whole genome shotgun (WGS) entry which is preliminary data.</text>
</comment>
<feature type="non-terminal residue" evidence="1">
    <location>
        <position position="1"/>
    </location>
</feature>
<dbReference type="AlphaFoldDB" id="A0A9P5D5Q3"/>
<protein>
    <submittedName>
        <fullName evidence="1">Phosphotransferase enzyme family</fullName>
    </submittedName>
</protein>
<reference evidence="1" key="1">
    <citation type="submission" date="2020-03" db="EMBL/GenBank/DDBJ databases">
        <title>Site-based positive gene gene selection in Geosmithia morbida across the United States reveals a broad range of putative effectors and factors for local host and environmental adapation.</title>
        <authorList>
            <person name="Onufrak A."/>
            <person name="Murdoch R.W."/>
            <person name="Gazis R."/>
            <person name="Huff M."/>
            <person name="Staton M."/>
            <person name="Klingeman W."/>
            <person name="Hadziabdic D."/>
        </authorList>
    </citation>
    <scope>NUCLEOTIDE SEQUENCE</scope>
    <source>
        <strain evidence="1">1262</strain>
    </source>
</reference>